<feature type="region of interest" description="Disordered" evidence="5">
    <location>
        <begin position="1"/>
        <end position="20"/>
    </location>
</feature>
<dbReference type="EMBL" id="MIHA01000010">
    <property type="protein sequence ID" value="ODQ89285.1"/>
    <property type="molecule type" value="Genomic_DNA"/>
</dbReference>
<dbReference type="InterPro" id="IPR009057">
    <property type="entry name" value="Homeodomain-like_sf"/>
</dbReference>
<dbReference type="Gene3D" id="1.10.357.10">
    <property type="entry name" value="Tetracycline Repressor, domain 2"/>
    <property type="match status" value="1"/>
</dbReference>
<evidence type="ECO:0000256" key="2">
    <source>
        <dbReference type="ARBA" id="ARBA00023125"/>
    </source>
</evidence>
<comment type="caution">
    <text evidence="7">The sequence shown here is derived from an EMBL/GenBank/DDBJ whole genome shotgun (WGS) entry which is preliminary data.</text>
</comment>
<dbReference type="PANTHER" id="PTHR30055:SF234">
    <property type="entry name" value="HTH-TYPE TRANSCRIPTIONAL REGULATOR BETI"/>
    <property type="match status" value="1"/>
</dbReference>
<dbReference type="GO" id="GO:0003700">
    <property type="term" value="F:DNA-binding transcription factor activity"/>
    <property type="evidence" value="ECO:0007669"/>
    <property type="project" value="TreeGrafter"/>
</dbReference>
<evidence type="ECO:0000313" key="7">
    <source>
        <dbReference type="EMBL" id="ODQ89285.1"/>
    </source>
</evidence>
<gene>
    <name evidence="7" type="ORF">BHQ18_14960</name>
</gene>
<dbReference type="Pfam" id="PF00440">
    <property type="entry name" value="TetR_N"/>
    <property type="match status" value="1"/>
</dbReference>
<feature type="domain" description="HTH tetR-type" evidence="6">
    <location>
        <begin position="26"/>
        <end position="87"/>
    </location>
</feature>
<evidence type="ECO:0000256" key="1">
    <source>
        <dbReference type="ARBA" id="ARBA00023015"/>
    </source>
</evidence>
<evidence type="ECO:0000259" key="6">
    <source>
        <dbReference type="PROSITE" id="PS50977"/>
    </source>
</evidence>
<feature type="DNA-binding region" description="H-T-H motif" evidence="4">
    <location>
        <begin position="50"/>
        <end position="69"/>
    </location>
</feature>
<evidence type="ECO:0000256" key="3">
    <source>
        <dbReference type="ARBA" id="ARBA00023163"/>
    </source>
</evidence>
<dbReference type="Pfam" id="PF21351">
    <property type="entry name" value="TetR_C_41"/>
    <property type="match status" value="1"/>
</dbReference>
<keyword evidence="1" id="KW-0805">Transcription regulation</keyword>
<keyword evidence="3" id="KW-0804">Transcription</keyword>
<evidence type="ECO:0000256" key="4">
    <source>
        <dbReference type="PROSITE-ProRule" id="PRU00335"/>
    </source>
</evidence>
<dbReference type="InterPro" id="IPR001647">
    <property type="entry name" value="HTH_TetR"/>
</dbReference>
<keyword evidence="2 4" id="KW-0238">DNA-binding</keyword>
<name>A0A1E3RHD3_MYCFV</name>
<dbReference type="AlphaFoldDB" id="A0A1E3RHD3"/>
<dbReference type="GO" id="GO:0000976">
    <property type="term" value="F:transcription cis-regulatory region binding"/>
    <property type="evidence" value="ECO:0007669"/>
    <property type="project" value="TreeGrafter"/>
</dbReference>
<dbReference type="STRING" id="1776.BHQ18_14960"/>
<proteinExistence type="predicted"/>
<dbReference type="RefSeq" id="WP_069414413.1">
    <property type="nucleotide sequence ID" value="NZ_JACKUL010000020.1"/>
</dbReference>
<sequence>MSDGQRAGTTPKKKAVRTADIAERAEATRAALIAAGRRLFVEKGYFATGTEEIVAAAGVGTRGALYHHFPNKQALFMAVFLEVQEELHSQAPQPDEAGDSLLALRRGLRAYLKSSQTGEVQRILLVDGPAVLGWQQWRALQVQFGLGSIRALLERAMQQGAVAEQPVDVLAHVLLAATDEAAQFIANASDSRRAREEAVVVIDGLLASLGHQRR</sequence>
<dbReference type="PROSITE" id="PS50977">
    <property type="entry name" value="HTH_TETR_2"/>
    <property type="match status" value="1"/>
</dbReference>
<dbReference type="PANTHER" id="PTHR30055">
    <property type="entry name" value="HTH-TYPE TRANSCRIPTIONAL REGULATOR RUTR"/>
    <property type="match status" value="1"/>
</dbReference>
<evidence type="ECO:0000256" key="5">
    <source>
        <dbReference type="SAM" id="MobiDB-lite"/>
    </source>
</evidence>
<keyword evidence="8" id="KW-1185">Reference proteome</keyword>
<dbReference type="InterPro" id="IPR049484">
    <property type="entry name" value="Rv0078-like_C"/>
</dbReference>
<protein>
    <submittedName>
        <fullName evidence="7">TetR family transcriptional regulator</fullName>
    </submittedName>
</protein>
<reference evidence="8" key="1">
    <citation type="submission" date="2016-09" db="EMBL/GenBank/DDBJ databases">
        <authorList>
            <person name="Greninger A.L."/>
            <person name="Jerome K.R."/>
            <person name="Mcnair B."/>
            <person name="Wallis C."/>
            <person name="Fang F."/>
        </authorList>
    </citation>
    <scope>NUCLEOTIDE SEQUENCE [LARGE SCALE GENOMIC DNA]</scope>
    <source>
        <strain evidence="8">M6</strain>
    </source>
</reference>
<dbReference type="InterPro" id="IPR050109">
    <property type="entry name" value="HTH-type_TetR-like_transc_reg"/>
</dbReference>
<dbReference type="SUPFAM" id="SSF46689">
    <property type="entry name" value="Homeodomain-like"/>
    <property type="match status" value="1"/>
</dbReference>
<evidence type="ECO:0000313" key="8">
    <source>
        <dbReference type="Proteomes" id="UP000094053"/>
    </source>
</evidence>
<dbReference type="Proteomes" id="UP000094053">
    <property type="component" value="Unassembled WGS sequence"/>
</dbReference>
<dbReference type="OrthoDB" id="9805134at2"/>
<accession>A0A1E3RHD3</accession>
<organism evidence="7 8">
    <name type="scientific">Mycolicibacterium flavescens</name>
    <name type="common">Mycobacterium flavescens</name>
    <dbReference type="NCBI Taxonomy" id="1776"/>
    <lineage>
        <taxon>Bacteria</taxon>
        <taxon>Bacillati</taxon>
        <taxon>Actinomycetota</taxon>
        <taxon>Actinomycetes</taxon>
        <taxon>Mycobacteriales</taxon>
        <taxon>Mycobacteriaceae</taxon>
        <taxon>Mycolicibacterium</taxon>
    </lineage>
</organism>